<dbReference type="InterPro" id="IPR001680">
    <property type="entry name" value="WD40_rpt"/>
</dbReference>
<evidence type="ECO:0000256" key="8">
    <source>
        <dbReference type="PROSITE-ProRule" id="PRU00221"/>
    </source>
</evidence>
<keyword evidence="4 8" id="KW-0853">WD repeat</keyword>
<name>A0A7C9DG38_OPUST</name>
<organism evidence="10">
    <name type="scientific">Opuntia streptacantha</name>
    <name type="common">Prickly pear cactus</name>
    <name type="synonym">Opuntia cardona</name>
    <dbReference type="NCBI Taxonomy" id="393608"/>
    <lineage>
        <taxon>Eukaryota</taxon>
        <taxon>Viridiplantae</taxon>
        <taxon>Streptophyta</taxon>
        <taxon>Embryophyta</taxon>
        <taxon>Tracheophyta</taxon>
        <taxon>Spermatophyta</taxon>
        <taxon>Magnoliopsida</taxon>
        <taxon>eudicotyledons</taxon>
        <taxon>Gunneridae</taxon>
        <taxon>Pentapetalae</taxon>
        <taxon>Caryophyllales</taxon>
        <taxon>Cactineae</taxon>
        <taxon>Cactaceae</taxon>
        <taxon>Opuntioideae</taxon>
        <taxon>Opuntia</taxon>
    </lineage>
</organism>
<dbReference type="SMART" id="SM00320">
    <property type="entry name" value="WD40"/>
    <property type="match status" value="3"/>
</dbReference>
<evidence type="ECO:0000313" key="10">
    <source>
        <dbReference type="EMBL" id="MBA4639583.1"/>
    </source>
</evidence>
<dbReference type="GO" id="GO:0005634">
    <property type="term" value="C:nucleus"/>
    <property type="evidence" value="ECO:0007669"/>
    <property type="project" value="TreeGrafter"/>
</dbReference>
<dbReference type="EMBL" id="GISG01114396">
    <property type="protein sequence ID" value="MBA4639583.1"/>
    <property type="molecule type" value="Transcribed_RNA"/>
</dbReference>
<dbReference type="GO" id="GO:2000001">
    <property type="term" value="P:regulation of DNA damage checkpoint"/>
    <property type="evidence" value="ECO:0007669"/>
    <property type="project" value="TreeGrafter"/>
</dbReference>
<dbReference type="Gene3D" id="2.130.10.10">
    <property type="entry name" value="YVTN repeat-like/Quinoprotein amine dehydrogenase"/>
    <property type="match status" value="1"/>
</dbReference>
<feature type="compositionally biased region" description="Polar residues" evidence="9">
    <location>
        <begin position="161"/>
        <end position="180"/>
    </location>
</feature>
<dbReference type="GO" id="GO:0006974">
    <property type="term" value="P:DNA damage response"/>
    <property type="evidence" value="ECO:0007669"/>
    <property type="project" value="UniProtKB-KW"/>
</dbReference>
<reference evidence="10" key="2">
    <citation type="submission" date="2020-07" db="EMBL/GenBank/DDBJ databases">
        <authorList>
            <person name="Vera ALvarez R."/>
            <person name="Arias-Moreno D.M."/>
            <person name="Jimenez-Jacinto V."/>
            <person name="Jimenez-Bremont J.F."/>
            <person name="Swaminathan K."/>
            <person name="Moose S.P."/>
            <person name="Guerrero-Gonzalez M.L."/>
            <person name="Marino-Ramirez L."/>
            <person name="Landsman D."/>
            <person name="Rodriguez-Kessler M."/>
            <person name="Delgado-Sanchez P."/>
        </authorList>
    </citation>
    <scope>NUCLEOTIDE SEQUENCE</scope>
    <source>
        <tissue evidence="10">Cladode</tissue>
    </source>
</reference>
<comment type="similarity">
    <text evidence="2">Belongs to the WD repeat DDB2/WDR76 family.</text>
</comment>
<feature type="compositionally biased region" description="Polar residues" evidence="9">
    <location>
        <begin position="31"/>
        <end position="43"/>
    </location>
</feature>
<sequence>MASQDQQLTEYERRRLENIKRNDEMMASLKIQSRLSELSAVSKSSREEKNKTKTYKRSSEKKPNSESAPIVIRRSLRARGMPPDSSGLPQDFDESPAKKRSKMTMKTPTKKAEGLFIRGPLTMSDAYEGDDSYRPFIEKFTGLARMDDQNSSDGKRRSLRIRSNSSMNVNDHGSDISHSSPVKFERSTLEDPIDLGSLRLESENIARVVPGRITVVRFFPTRDMKIVVAANKFGNLGFWDLNAEGGEQGGNGIHLFQPHSAPVSGICVHPFSLSKMYTSCYGGLLRLMDIEKEMFELVYSSDSGSALFSLSQQPNNVNSIYFGEGQGDLNLFDGRVGKICSSWSLHDWRINSIDFSPAATNLMATSSTDGLACIWDLRKMDVKQPKSKVLQTLNHKRAVHSAYFSPSGNCLATTSVDDSIGVLQGANFEDKFMIHHDNWTNRWLSSFRAVWGWDDTYLYVGNMKRRVDVVSVSQRKTVYALESPLMSAIPCRYDAHPCVVGMLAGATSGGQVYVWTSSS</sequence>
<dbReference type="SUPFAM" id="SSF50978">
    <property type="entry name" value="WD40 repeat-like"/>
    <property type="match status" value="1"/>
</dbReference>
<accession>A0A7C9DG38</accession>
<keyword evidence="7" id="KW-0238">DNA-binding</keyword>
<evidence type="ECO:0000256" key="2">
    <source>
        <dbReference type="ARBA" id="ARBA00005434"/>
    </source>
</evidence>
<dbReference type="PANTHER" id="PTHR14773">
    <property type="entry name" value="WD REPEAT-CONTAINING PROTEIN 76"/>
    <property type="match status" value="1"/>
</dbReference>
<feature type="repeat" description="WD" evidence="8">
    <location>
        <begin position="343"/>
        <end position="385"/>
    </location>
</feature>
<keyword evidence="5" id="KW-0677">Repeat</keyword>
<keyword evidence="6" id="KW-0227">DNA damage</keyword>
<evidence type="ECO:0000256" key="9">
    <source>
        <dbReference type="SAM" id="MobiDB-lite"/>
    </source>
</evidence>
<dbReference type="AlphaFoldDB" id="A0A7C9DG38"/>
<reference evidence="10" key="1">
    <citation type="journal article" date="2013" name="J. Plant Res.">
        <title>Effect of fungi and light on seed germination of three Opuntia species from semiarid lands of central Mexico.</title>
        <authorList>
            <person name="Delgado-Sanchez P."/>
            <person name="Jimenez-Bremont J.F."/>
            <person name="Guerrero-Gonzalez Mde L."/>
            <person name="Flores J."/>
        </authorList>
    </citation>
    <scope>NUCLEOTIDE SEQUENCE</scope>
    <source>
        <tissue evidence="10">Cladode</tissue>
    </source>
</reference>
<protein>
    <recommendedName>
        <fullName evidence="3">WD repeat-containing protein 76</fullName>
    </recommendedName>
</protein>
<dbReference type="Pfam" id="PF00400">
    <property type="entry name" value="WD40"/>
    <property type="match status" value="2"/>
</dbReference>
<evidence type="ECO:0000256" key="7">
    <source>
        <dbReference type="ARBA" id="ARBA00023125"/>
    </source>
</evidence>
<evidence type="ECO:0000256" key="5">
    <source>
        <dbReference type="ARBA" id="ARBA00022737"/>
    </source>
</evidence>
<evidence type="ECO:0000256" key="3">
    <source>
        <dbReference type="ARBA" id="ARBA00021234"/>
    </source>
</evidence>
<dbReference type="PROSITE" id="PS00678">
    <property type="entry name" value="WD_REPEATS_1"/>
    <property type="match status" value="1"/>
</dbReference>
<proteinExistence type="inferred from homology"/>
<evidence type="ECO:0000256" key="4">
    <source>
        <dbReference type="ARBA" id="ARBA00022574"/>
    </source>
</evidence>
<dbReference type="FunFam" id="2.130.10.10:FF:000180">
    <property type="entry name" value="WD repeat-containing protein 76"/>
    <property type="match status" value="1"/>
</dbReference>
<dbReference type="InterPro" id="IPR050853">
    <property type="entry name" value="WD_repeat_DNA-damage-binding"/>
</dbReference>
<dbReference type="PROSITE" id="PS50082">
    <property type="entry name" value="WD_REPEATS_2"/>
    <property type="match status" value="1"/>
</dbReference>
<evidence type="ECO:0000256" key="1">
    <source>
        <dbReference type="ARBA" id="ARBA00002530"/>
    </source>
</evidence>
<comment type="function">
    <text evidence="1">Specifically binds 5-hydroxymethylcytosine (5hmC), suggesting that it acts as a specific reader of 5hmC.</text>
</comment>
<dbReference type="InterPro" id="IPR015943">
    <property type="entry name" value="WD40/YVTN_repeat-like_dom_sf"/>
</dbReference>
<dbReference type="PANTHER" id="PTHR14773:SF0">
    <property type="entry name" value="WD REPEAT-CONTAINING PROTEIN 76"/>
    <property type="match status" value="1"/>
</dbReference>
<feature type="compositionally biased region" description="Basic and acidic residues" evidence="9">
    <location>
        <begin position="44"/>
        <end position="64"/>
    </location>
</feature>
<dbReference type="GO" id="GO:0003677">
    <property type="term" value="F:DNA binding"/>
    <property type="evidence" value="ECO:0007669"/>
    <property type="project" value="UniProtKB-KW"/>
</dbReference>
<dbReference type="InterPro" id="IPR019775">
    <property type="entry name" value="WD40_repeat_CS"/>
</dbReference>
<feature type="region of interest" description="Disordered" evidence="9">
    <location>
        <begin position="31"/>
        <end position="108"/>
    </location>
</feature>
<evidence type="ECO:0000256" key="6">
    <source>
        <dbReference type="ARBA" id="ARBA00022763"/>
    </source>
</evidence>
<feature type="region of interest" description="Disordered" evidence="9">
    <location>
        <begin position="147"/>
        <end position="180"/>
    </location>
</feature>
<feature type="compositionally biased region" description="Basic and acidic residues" evidence="9">
    <location>
        <begin position="147"/>
        <end position="156"/>
    </location>
</feature>
<dbReference type="InterPro" id="IPR036322">
    <property type="entry name" value="WD40_repeat_dom_sf"/>
</dbReference>